<dbReference type="InterPro" id="IPR041664">
    <property type="entry name" value="AAA_16"/>
</dbReference>
<keyword evidence="4" id="KW-0238">DNA-binding</keyword>
<dbReference type="GO" id="GO:0005524">
    <property type="term" value="F:ATP binding"/>
    <property type="evidence" value="ECO:0007669"/>
    <property type="project" value="UniProtKB-KW"/>
</dbReference>
<keyword evidence="1" id="KW-0547">Nucleotide-binding</keyword>
<evidence type="ECO:0000313" key="5">
    <source>
        <dbReference type="Proteomes" id="UP000529783"/>
    </source>
</evidence>
<dbReference type="Gene3D" id="1.10.10.10">
    <property type="entry name" value="Winged helix-like DNA-binding domain superfamily/Winged helix DNA-binding domain"/>
    <property type="match status" value="1"/>
</dbReference>
<sequence>MASRLVSPVLVGRGPERAALLAAHGEARHAATLVLVGGEAGMGKTRLVREFTSGLGSSARTVTGGCTELGVDGPPFGAFVTALRRLVRAMGVPAATSLLPGGGRRGLARLLPELGEDDGDPDRTLGRARLFEEVLLLLEGGAADRPLVVVLEDLHWADRSTGELLAFLAQNVSGPGLLLVGTYRPDEIIAAHPLRPLVTRGENVHRVALAGLARDAVERQVAALLGHEPDAPRVDRIFRRSGGNPLFVEALVDAGDAPARSLRELLRTDVERLPEPSRRVVHAAAVAAGPVDHALLAALTGMGDLEFEDALRPLVRRRLLDVVEGGYAFRRDLIREAVYEGLLPGERVRLHRRCAEAISADRRLVPADRAPVEIAVHWNAAGEDARAAEAAWQAAESARRAYAYAERHRMLDRVLRLWDRLPDLPERIGADRATVMEMAAEACLNAGELDAGIAVATAALDESPGPERTAALLETRAAMRDRNGEDPLPDLMRAARSLPSAPPSAVRGRVLAELATAERNHRRLAPARASAEEALEIGRGTRDLVVQAKALVTLAALAAANADLAAASELFGQAGAAASDAGAHDTRLLVAVTESDALEAAGEHARAAQVAQEGMALADGLGLARTRGTLLAPNLSESLLSLGRWDEASEVNRNALSLAPPPLYQAYLRIIQATVDLRRGEFDRAEAAAGQARAVMRGNSRGEESCLEPDLLECRLARARQDAGAVAAMIGHVLDDHDLLVSPRYGWPLLLAATQGLNDHPRAGGPRERLITWSGKLTVTGRLQRAYRATFDAETRQDGLDAWHEAIAAWRDLEQPHALAETLVRATRAALSAQDRKQAAVLLAEAASIAAGLGAAPLRAEVEKLAKRSRLPFGATASPARQEAPAGLTGRELEVLELLTAGLSNRQIGERLFISAKTAGVHVSNILAKLGVTTRLEAAAWAHRTRLFDQG</sequence>
<dbReference type="AlphaFoldDB" id="A0A7Y9JD11"/>
<evidence type="ECO:0000259" key="3">
    <source>
        <dbReference type="PROSITE" id="PS50043"/>
    </source>
</evidence>
<organism evidence="4 5">
    <name type="scientific">Actinomadura luteofluorescens</name>
    <dbReference type="NCBI Taxonomy" id="46163"/>
    <lineage>
        <taxon>Bacteria</taxon>
        <taxon>Bacillati</taxon>
        <taxon>Actinomycetota</taxon>
        <taxon>Actinomycetes</taxon>
        <taxon>Streptosporangiales</taxon>
        <taxon>Thermomonosporaceae</taxon>
        <taxon>Actinomadura</taxon>
    </lineage>
</organism>
<dbReference type="CDD" id="cd06170">
    <property type="entry name" value="LuxR_C_like"/>
    <property type="match status" value="1"/>
</dbReference>
<dbReference type="Gene3D" id="1.25.40.10">
    <property type="entry name" value="Tetratricopeptide repeat domain"/>
    <property type="match status" value="1"/>
</dbReference>
<dbReference type="InterPro" id="IPR011990">
    <property type="entry name" value="TPR-like_helical_dom_sf"/>
</dbReference>
<dbReference type="PANTHER" id="PTHR16305">
    <property type="entry name" value="TESTICULAR SOLUBLE ADENYLYL CYCLASE"/>
    <property type="match status" value="1"/>
</dbReference>
<gene>
    <name evidence="4" type="ORF">BJY14_000408</name>
</gene>
<feature type="domain" description="HTH luxR-type" evidence="3">
    <location>
        <begin position="881"/>
        <end position="946"/>
    </location>
</feature>
<dbReference type="GO" id="GO:0006355">
    <property type="term" value="P:regulation of DNA-templated transcription"/>
    <property type="evidence" value="ECO:0007669"/>
    <property type="project" value="InterPro"/>
</dbReference>
<protein>
    <submittedName>
        <fullName evidence="4">DNA-binding CsgD family transcriptional regulator/tetratricopeptide (TPR) repeat protein</fullName>
    </submittedName>
</protein>
<keyword evidence="2" id="KW-0067">ATP-binding</keyword>
<evidence type="ECO:0000313" key="4">
    <source>
        <dbReference type="EMBL" id="NYD44425.1"/>
    </source>
</evidence>
<dbReference type="InterPro" id="IPR027417">
    <property type="entry name" value="P-loop_NTPase"/>
</dbReference>
<evidence type="ECO:0000256" key="2">
    <source>
        <dbReference type="ARBA" id="ARBA00022840"/>
    </source>
</evidence>
<dbReference type="RefSeq" id="WP_179842005.1">
    <property type="nucleotide sequence ID" value="NZ_JACCBA010000001.1"/>
</dbReference>
<accession>A0A7Y9JD11</accession>
<dbReference type="PANTHER" id="PTHR16305:SF35">
    <property type="entry name" value="TRANSCRIPTIONAL ACTIVATOR DOMAIN"/>
    <property type="match status" value="1"/>
</dbReference>
<dbReference type="InterPro" id="IPR016032">
    <property type="entry name" value="Sig_transdc_resp-reg_C-effctor"/>
</dbReference>
<dbReference type="GO" id="GO:0003677">
    <property type="term" value="F:DNA binding"/>
    <property type="evidence" value="ECO:0007669"/>
    <property type="project" value="UniProtKB-KW"/>
</dbReference>
<reference evidence="4 5" key="1">
    <citation type="submission" date="2020-07" db="EMBL/GenBank/DDBJ databases">
        <title>Sequencing the genomes of 1000 actinobacteria strains.</title>
        <authorList>
            <person name="Klenk H.-P."/>
        </authorList>
    </citation>
    <scope>NUCLEOTIDE SEQUENCE [LARGE SCALE GENOMIC DNA]</scope>
    <source>
        <strain evidence="4 5">DSM 40398</strain>
    </source>
</reference>
<name>A0A7Y9JD11_9ACTN</name>
<dbReference type="SUPFAM" id="SSF46894">
    <property type="entry name" value="C-terminal effector domain of the bipartite response regulators"/>
    <property type="match status" value="1"/>
</dbReference>
<dbReference type="Pfam" id="PF13191">
    <property type="entry name" value="AAA_16"/>
    <property type="match status" value="1"/>
</dbReference>
<dbReference type="InterPro" id="IPR036388">
    <property type="entry name" value="WH-like_DNA-bd_sf"/>
</dbReference>
<evidence type="ECO:0000256" key="1">
    <source>
        <dbReference type="ARBA" id="ARBA00022741"/>
    </source>
</evidence>
<dbReference type="SMART" id="SM00421">
    <property type="entry name" value="HTH_LUXR"/>
    <property type="match status" value="1"/>
</dbReference>
<dbReference type="Pfam" id="PF00196">
    <property type="entry name" value="GerE"/>
    <property type="match status" value="1"/>
</dbReference>
<dbReference type="Proteomes" id="UP000529783">
    <property type="component" value="Unassembled WGS sequence"/>
</dbReference>
<dbReference type="InterPro" id="IPR000792">
    <property type="entry name" value="Tscrpt_reg_LuxR_C"/>
</dbReference>
<dbReference type="GO" id="GO:0005737">
    <property type="term" value="C:cytoplasm"/>
    <property type="evidence" value="ECO:0007669"/>
    <property type="project" value="TreeGrafter"/>
</dbReference>
<dbReference type="PRINTS" id="PR00038">
    <property type="entry name" value="HTHLUXR"/>
</dbReference>
<proteinExistence type="predicted"/>
<dbReference type="GO" id="GO:0004016">
    <property type="term" value="F:adenylate cyclase activity"/>
    <property type="evidence" value="ECO:0007669"/>
    <property type="project" value="TreeGrafter"/>
</dbReference>
<comment type="caution">
    <text evidence="4">The sequence shown here is derived from an EMBL/GenBank/DDBJ whole genome shotgun (WGS) entry which is preliminary data.</text>
</comment>
<dbReference type="SUPFAM" id="SSF52540">
    <property type="entry name" value="P-loop containing nucleoside triphosphate hydrolases"/>
    <property type="match status" value="1"/>
</dbReference>
<dbReference type="PROSITE" id="PS50043">
    <property type="entry name" value="HTH_LUXR_2"/>
    <property type="match status" value="1"/>
</dbReference>
<dbReference type="SUPFAM" id="SSF48452">
    <property type="entry name" value="TPR-like"/>
    <property type="match status" value="1"/>
</dbReference>
<keyword evidence="5" id="KW-1185">Reference proteome</keyword>
<dbReference type="EMBL" id="JACCBA010000001">
    <property type="protein sequence ID" value="NYD44425.1"/>
    <property type="molecule type" value="Genomic_DNA"/>
</dbReference>